<dbReference type="EMBL" id="CADCVC010000100">
    <property type="protein sequence ID" value="CAA9439117.1"/>
    <property type="molecule type" value="Genomic_DNA"/>
</dbReference>
<organism evidence="2">
    <name type="scientific">uncultured Rubrobacteraceae bacterium</name>
    <dbReference type="NCBI Taxonomy" id="349277"/>
    <lineage>
        <taxon>Bacteria</taxon>
        <taxon>Bacillati</taxon>
        <taxon>Actinomycetota</taxon>
        <taxon>Rubrobacteria</taxon>
        <taxon>Rubrobacterales</taxon>
        <taxon>Rubrobacteraceae</taxon>
        <taxon>environmental samples</taxon>
    </lineage>
</organism>
<protein>
    <submittedName>
        <fullName evidence="2">Uncharacterized protein</fullName>
    </submittedName>
</protein>
<reference evidence="2" key="1">
    <citation type="submission" date="2020-02" db="EMBL/GenBank/DDBJ databases">
        <authorList>
            <person name="Meier V. D."/>
        </authorList>
    </citation>
    <scope>NUCLEOTIDE SEQUENCE</scope>
    <source>
        <strain evidence="2">AVDCRST_MAG80</strain>
    </source>
</reference>
<name>A0A6J4QBG9_9ACTN</name>
<feature type="non-terminal residue" evidence="2">
    <location>
        <position position="22"/>
    </location>
</feature>
<proteinExistence type="predicted"/>
<feature type="non-terminal residue" evidence="2">
    <location>
        <position position="1"/>
    </location>
</feature>
<evidence type="ECO:0000313" key="2">
    <source>
        <dbReference type="EMBL" id="CAA9439117.1"/>
    </source>
</evidence>
<sequence>VVQRRLAGRGEADGAVHQQQVD</sequence>
<gene>
    <name evidence="2" type="ORF">AVDCRST_MAG80-1146</name>
</gene>
<dbReference type="AlphaFoldDB" id="A0A6J4QBG9"/>
<feature type="region of interest" description="Disordered" evidence="1">
    <location>
        <begin position="1"/>
        <end position="22"/>
    </location>
</feature>
<accession>A0A6J4QBG9</accession>
<evidence type="ECO:0000256" key="1">
    <source>
        <dbReference type="SAM" id="MobiDB-lite"/>
    </source>
</evidence>